<dbReference type="PANTHER" id="PTHR33601:SF1">
    <property type="entry name" value="PROTEIN LITTLE ZIPPER 4"/>
    <property type="match status" value="1"/>
</dbReference>
<accession>A0A843VRW0</accession>
<gene>
    <name evidence="2" type="ORF">Taro_028955</name>
</gene>
<proteinExistence type="predicted"/>
<feature type="region of interest" description="Disordered" evidence="1">
    <location>
        <begin position="153"/>
        <end position="192"/>
    </location>
</feature>
<name>A0A843VRW0_COLES</name>
<evidence type="ECO:0000256" key="1">
    <source>
        <dbReference type="SAM" id="MobiDB-lite"/>
    </source>
</evidence>
<dbReference type="PANTHER" id="PTHR33601">
    <property type="entry name" value="PROTEIN LITTLE ZIPPER 4"/>
    <property type="match status" value="1"/>
</dbReference>
<keyword evidence="3" id="KW-1185">Reference proteome</keyword>
<dbReference type="InterPro" id="IPR039312">
    <property type="entry name" value="ZPR"/>
</dbReference>
<sequence length="192" mass="21526">MGLQPCGLQEWCWLVSTVLDFVEVERQLDLSSMAARLRGTHGGGDPEWKKKNIRKGRAVPINCDPPKEQLLASDQERFLTGENSMISLLPAKGDACSEPSLHLLTSRKGEMERLNSKLYLQNYCIMKENERLRKKAALLNQENQALLSELQQRMAKTNQEQSQGQNSSPNNSSRNPPTIPDLNSPPTGIDKL</sequence>
<comment type="caution">
    <text evidence="2">The sequence shown here is derived from an EMBL/GenBank/DDBJ whole genome shotgun (WGS) entry which is preliminary data.</text>
</comment>
<dbReference type="Proteomes" id="UP000652761">
    <property type="component" value="Unassembled WGS sequence"/>
</dbReference>
<dbReference type="AlphaFoldDB" id="A0A843VRW0"/>
<evidence type="ECO:0000313" key="3">
    <source>
        <dbReference type="Proteomes" id="UP000652761"/>
    </source>
</evidence>
<dbReference type="EMBL" id="NMUH01001897">
    <property type="protein sequence ID" value="MQL96280.1"/>
    <property type="molecule type" value="Genomic_DNA"/>
</dbReference>
<organism evidence="2 3">
    <name type="scientific">Colocasia esculenta</name>
    <name type="common">Wild taro</name>
    <name type="synonym">Arum esculentum</name>
    <dbReference type="NCBI Taxonomy" id="4460"/>
    <lineage>
        <taxon>Eukaryota</taxon>
        <taxon>Viridiplantae</taxon>
        <taxon>Streptophyta</taxon>
        <taxon>Embryophyta</taxon>
        <taxon>Tracheophyta</taxon>
        <taxon>Spermatophyta</taxon>
        <taxon>Magnoliopsida</taxon>
        <taxon>Liliopsida</taxon>
        <taxon>Araceae</taxon>
        <taxon>Aroideae</taxon>
        <taxon>Colocasieae</taxon>
        <taxon>Colocasia</taxon>
    </lineage>
</organism>
<dbReference type="OrthoDB" id="785751at2759"/>
<reference evidence="2" key="1">
    <citation type="submission" date="2017-07" db="EMBL/GenBank/DDBJ databases">
        <title>Taro Niue Genome Assembly and Annotation.</title>
        <authorList>
            <person name="Atibalentja N."/>
            <person name="Keating K."/>
            <person name="Fields C.J."/>
        </authorList>
    </citation>
    <scope>NUCLEOTIDE SEQUENCE</scope>
    <source>
        <strain evidence="2">Niue_2</strain>
        <tissue evidence="2">Leaf</tissue>
    </source>
</reference>
<feature type="compositionally biased region" description="Low complexity" evidence="1">
    <location>
        <begin position="153"/>
        <end position="176"/>
    </location>
</feature>
<evidence type="ECO:0000313" key="2">
    <source>
        <dbReference type="EMBL" id="MQL96280.1"/>
    </source>
</evidence>
<protein>
    <submittedName>
        <fullName evidence="2">Uncharacterized protein</fullName>
    </submittedName>
</protein>